<proteinExistence type="predicted"/>
<dbReference type="Proteomes" id="UP000216001">
    <property type="component" value="Unassembled WGS sequence"/>
</dbReference>
<dbReference type="AlphaFoldDB" id="A0A264VLW6"/>
<dbReference type="Proteomes" id="UP000682358">
    <property type="component" value="Chromosome"/>
</dbReference>
<organism evidence="1 3">
    <name type="scientific">Providencia rettgeri</name>
    <dbReference type="NCBI Taxonomy" id="587"/>
    <lineage>
        <taxon>Bacteria</taxon>
        <taxon>Pseudomonadati</taxon>
        <taxon>Pseudomonadota</taxon>
        <taxon>Gammaproteobacteria</taxon>
        <taxon>Enterobacterales</taxon>
        <taxon>Morganellaceae</taxon>
        <taxon>Providencia</taxon>
    </lineage>
</organism>
<accession>A0A264VLW6</accession>
<name>A0A264VLW6_PRORE</name>
<evidence type="ECO:0000313" key="1">
    <source>
        <dbReference type="EMBL" id="OZS72336.1"/>
    </source>
</evidence>
<dbReference type="EMBL" id="NOWC01000039">
    <property type="protein sequence ID" value="OZS72336.1"/>
    <property type="molecule type" value="Genomic_DNA"/>
</dbReference>
<reference evidence="2" key="2">
    <citation type="submission" date="2021-06" db="EMBL/GenBank/DDBJ databases">
        <title>Emergence of genetically related NDM-1-producing Providencia rettgeri strains in Argentina.</title>
        <authorList>
            <person name="Pasteran F."/>
            <person name="Meo A."/>
            <person name="Gomez S."/>
            <person name="Derdoy L."/>
            <person name="Albronoz E."/>
            <person name="Faccone D."/>
            <person name="Guerriero L."/>
            <person name="Archuby D."/>
            <person name="Tarzia A."/>
            <person name="Lopez M."/>
            <person name="Corso A."/>
        </authorList>
    </citation>
    <scope>NUCLEOTIDE SEQUENCE</scope>
    <source>
        <strain evidence="2">PreM15628</strain>
    </source>
</reference>
<dbReference type="EMBL" id="CP076405">
    <property type="protein sequence ID" value="QWQ21935.1"/>
    <property type="molecule type" value="Genomic_DNA"/>
</dbReference>
<dbReference type="RefSeq" id="WP_094962982.1">
    <property type="nucleotide sequence ID" value="NZ_ABDWLN020000003.1"/>
</dbReference>
<dbReference type="GeneID" id="92274050"/>
<sequence length="88" mass="9786">MIDTFKLDDIALLSEKPQVPKPGISGKEGAKDVPSWAKGEKLLVGENGNKFAERLLDAKYGKGNSLEFIQVLNLLKRLKTRYLINLDS</sequence>
<gene>
    <name evidence="1" type="ORF">CHI95_22270</name>
    <name evidence="2" type="ORF">KOF27_06285</name>
</gene>
<evidence type="ECO:0000313" key="2">
    <source>
        <dbReference type="EMBL" id="QWQ21935.1"/>
    </source>
</evidence>
<reference evidence="1 3" key="1">
    <citation type="submission" date="2017-07" db="EMBL/GenBank/DDBJ databases">
        <title>blaIMP-27 on transferable plasmids in Proteus mirabilis and Providencia rettgeri.</title>
        <authorList>
            <person name="Potter R."/>
        </authorList>
    </citation>
    <scope>NUCLEOTIDE SEQUENCE [LARGE SCALE GENOMIC DNA]</scope>
    <source>
        <strain evidence="1 3">PR1</strain>
    </source>
</reference>
<protein>
    <submittedName>
        <fullName evidence="1">Uncharacterized protein</fullName>
    </submittedName>
</protein>
<evidence type="ECO:0000313" key="3">
    <source>
        <dbReference type="Proteomes" id="UP000216001"/>
    </source>
</evidence>